<reference evidence="2" key="1">
    <citation type="submission" date="2015-08" db="EMBL/GenBank/DDBJ databases">
        <authorList>
            <person name="Babu N.S."/>
            <person name="Beckwith C.J."/>
            <person name="Beseler K.G."/>
            <person name="Brison A."/>
            <person name="Carone J.V."/>
            <person name="Caskin T.P."/>
            <person name="Diamond M."/>
            <person name="Durham M.E."/>
            <person name="Foxe J.M."/>
            <person name="Go M."/>
            <person name="Henderson B.A."/>
            <person name="Jones I.B."/>
            <person name="McGettigan J.A."/>
            <person name="Micheletti S.J."/>
            <person name="Nasrallah M.E."/>
            <person name="Ortiz D."/>
            <person name="Piller C.R."/>
            <person name="Privatt S.R."/>
            <person name="Schneider S.L."/>
            <person name="Sharp S."/>
            <person name="Smith T.C."/>
            <person name="Stanton J.D."/>
            <person name="Ullery H.E."/>
            <person name="Wilson R.J."/>
            <person name="Serrano M.G."/>
            <person name="Buck G."/>
            <person name="Lee V."/>
            <person name="Wang Y."/>
            <person name="Carvalho R."/>
            <person name="Voegtly L."/>
            <person name="Shi R."/>
            <person name="Duckworth R."/>
            <person name="Johnson A."/>
            <person name="Loviza R."/>
            <person name="Walstead R."/>
            <person name="Shah Z."/>
            <person name="Kiflezghi M."/>
            <person name="Wade K."/>
            <person name="Ball S.L."/>
            <person name="Bradley K.W."/>
            <person name="Asai D.J."/>
            <person name="Bowman C.A."/>
            <person name="Russell D.A."/>
            <person name="Pope W.H."/>
            <person name="Jacobs-Sera D."/>
            <person name="Hendrix R.W."/>
            <person name="Hatfull G.F."/>
        </authorList>
    </citation>
    <scope>NUCLEOTIDE SEQUENCE</scope>
</reference>
<keyword evidence="1" id="KW-0812">Transmembrane</keyword>
<feature type="transmembrane region" description="Helical" evidence="1">
    <location>
        <begin position="168"/>
        <end position="189"/>
    </location>
</feature>
<dbReference type="InterPro" id="IPR010985">
    <property type="entry name" value="Ribbon_hlx_hlx"/>
</dbReference>
<sequence length="234" mass="24099">MTTDANSSLRRSIVAVTIGSFSIAALMGVVALLGGGSFGEGEGKVLLTTLIVGSASVAVLCYLATADTRFQAVGVLGGVVVLVPLTTALWMVWAEFDDVSEPLWKTFGVGLVLAATLAQASLLLALAGRVPSLRWLLVVTLGCAAVLAAIVSVLIVAEVGDTDSMARVIGILAILDVLGTVVCIALGVFGRIRQPAVEQIVLPADLRARLSARAAETGRSTNDLLVEAAERYLA</sequence>
<feature type="transmembrane region" description="Helical" evidence="1">
    <location>
        <begin position="12"/>
        <end position="33"/>
    </location>
</feature>
<evidence type="ECO:0000313" key="2">
    <source>
        <dbReference type="EMBL" id="CUR60272.1"/>
    </source>
</evidence>
<dbReference type="SUPFAM" id="SSF47598">
    <property type="entry name" value="Ribbon-helix-helix"/>
    <property type="match status" value="1"/>
</dbReference>
<evidence type="ECO:0000256" key="1">
    <source>
        <dbReference type="SAM" id="Phobius"/>
    </source>
</evidence>
<name>A0A2P2CGZ7_9ZZZZ</name>
<dbReference type="EMBL" id="CZKA01000071">
    <property type="protein sequence ID" value="CUR60272.1"/>
    <property type="molecule type" value="Genomic_DNA"/>
</dbReference>
<dbReference type="AlphaFoldDB" id="A0A2P2CGZ7"/>
<keyword evidence="1" id="KW-0472">Membrane</keyword>
<organism evidence="2">
    <name type="scientific">metagenome</name>
    <dbReference type="NCBI Taxonomy" id="256318"/>
    <lineage>
        <taxon>unclassified sequences</taxon>
        <taxon>metagenomes</taxon>
    </lineage>
</organism>
<dbReference type="GO" id="GO:0006355">
    <property type="term" value="P:regulation of DNA-templated transcription"/>
    <property type="evidence" value="ECO:0007669"/>
    <property type="project" value="InterPro"/>
</dbReference>
<keyword evidence="1" id="KW-1133">Transmembrane helix</keyword>
<feature type="transmembrane region" description="Helical" evidence="1">
    <location>
        <begin position="72"/>
        <end position="94"/>
    </location>
</feature>
<protein>
    <submittedName>
        <fullName evidence="2">Uncharacterized protein</fullName>
    </submittedName>
</protein>
<proteinExistence type="predicted"/>
<feature type="transmembrane region" description="Helical" evidence="1">
    <location>
        <begin position="45"/>
        <end position="65"/>
    </location>
</feature>
<accession>A0A2P2CGZ7</accession>
<feature type="transmembrane region" description="Helical" evidence="1">
    <location>
        <begin position="135"/>
        <end position="156"/>
    </location>
</feature>
<gene>
    <name evidence="2" type="ORF">NOCA2730005</name>
</gene>
<feature type="transmembrane region" description="Helical" evidence="1">
    <location>
        <begin position="106"/>
        <end position="128"/>
    </location>
</feature>